<protein>
    <submittedName>
        <fullName evidence="1">Uncharacterized protein</fullName>
    </submittedName>
</protein>
<evidence type="ECO:0000313" key="2">
    <source>
        <dbReference type="Proteomes" id="UP000242814"/>
    </source>
</evidence>
<proteinExistence type="predicted"/>
<feature type="non-terminal residue" evidence="1">
    <location>
        <position position="106"/>
    </location>
</feature>
<comment type="caution">
    <text evidence="1">The sequence shown here is derived from an EMBL/GenBank/DDBJ whole genome shotgun (WGS) entry which is preliminary data.</text>
</comment>
<organism evidence="1 2">
    <name type="scientific">Paracoccidioides brasiliensis</name>
    <dbReference type="NCBI Taxonomy" id="121759"/>
    <lineage>
        <taxon>Eukaryota</taxon>
        <taxon>Fungi</taxon>
        <taxon>Dikarya</taxon>
        <taxon>Ascomycota</taxon>
        <taxon>Pezizomycotina</taxon>
        <taxon>Eurotiomycetes</taxon>
        <taxon>Eurotiomycetidae</taxon>
        <taxon>Onygenales</taxon>
        <taxon>Ajellomycetaceae</taxon>
        <taxon>Paracoccidioides</taxon>
    </lineage>
</organism>
<accession>A0A1D2J7C6</accession>
<sequence length="106" mass="11675">MGPSKVKFTSNIRPTQFQAIHWSRISEQLDPFHTLHTKQRQINGLTVSRTWKKKNALKQCNPQNISTLWLGIVLFTQGLPGGGGFDLLTPIGGESLFTTISVGAGQ</sequence>
<name>A0A1D2J7C6_PARBR</name>
<evidence type="ECO:0000313" key="1">
    <source>
        <dbReference type="EMBL" id="ODH15085.1"/>
    </source>
</evidence>
<dbReference type="EMBL" id="LZYO01000352">
    <property type="protein sequence ID" value="ODH15085.1"/>
    <property type="molecule type" value="Genomic_DNA"/>
</dbReference>
<dbReference type="Proteomes" id="UP000242814">
    <property type="component" value="Unassembled WGS sequence"/>
</dbReference>
<gene>
    <name evidence="1" type="ORF">ACO22_06471</name>
</gene>
<reference evidence="1 2" key="1">
    <citation type="submission" date="2016-06" db="EMBL/GenBank/DDBJ databases">
        <authorList>
            <person name="Kjaerup R.B."/>
            <person name="Dalgaard T.S."/>
            <person name="Juul-Madsen H.R."/>
        </authorList>
    </citation>
    <scope>NUCLEOTIDE SEQUENCE [LARGE SCALE GENOMIC DNA]</scope>
    <source>
        <strain evidence="1 2">Pb300</strain>
    </source>
</reference>
<dbReference type="AlphaFoldDB" id="A0A1D2J7C6"/>